<protein>
    <submittedName>
        <fullName evidence="1">Uncharacterized protein</fullName>
    </submittedName>
</protein>
<geneLocation type="plasmid" evidence="1 2">
    <name>pB</name>
</geneLocation>
<dbReference type="InterPro" id="IPR036111">
    <property type="entry name" value="Mal/L-sulfo/L-lacto_DH-like_sf"/>
</dbReference>
<dbReference type="RefSeq" id="WP_029742653.1">
    <property type="nucleotide sequence ID" value="NZ_CAXURO020000003.1"/>
</dbReference>
<keyword evidence="1" id="KW-0614">Plasmid</keyword>
<dbReference type="Proteomes" id="UP001055460">
    <property type="component" value="Plasmid pB"/>
</dbReference>
<accession>A0A9Q9DDL9</accession>
<organism evidence="1 2">
    <name type="scientific">Ensifer adhaerens</name>
    <name type="common">Sinorhizobium morelense</name>
    <dbReference type="NCBI Taxonomy" id="106592"/>
    <lineage>
        <taxon>Bacteria</taxon>
        <taxon>Pseudomonadati</taxon>
        <taxon>Pseudomonadota</taxon>
        <taxon>Alphaproteobacteria</taxon>
        <taxon>Hyphomicrobiales</taxon>
        <taxon>Rhizobiaceae</taxon>
        <taxon>Sinorhizobium/Ensifer group</taxon>
        <taxon>Ensifer</taxon>
    </lineage>
</organism>
<dbReference type="EMBL" id="CP098809">
    <property type="protein sequence ID" value="USJ27863.1"/>
    <property type="molecule type" value="Genomic_DNA"/>
</dbReference>
<gene>
    <name evidence="1" type="ORF">NE863_28700</name>
</gene>
<evidence type="ECO:0000313" key="1">
    <source>
        <dbReference type="EMBL" id="USJ27863.1"/>
    </source>
</evidence>
<dbReference type="SUPFAM" id="SSF89733">
    <property type="entry name" value="L-sulfolactate dehydrogenase-like"/>
    <property type="match status" value="1"/>
</dbReference>
<proteinExistence type="predicted"/>
<evidence type="ECO:0000313" key="2">
    <source>
        <dbReference type="Proteomes" id="UP001055460"/>
    </source>
</evidence>
<dbReference type="GO" id="GO:0016491">
    <property type="term" value="F:oxidoreductase activity"/>
    <property type="evidence" value="ECO:0007669"/>
    <property type="project" value="InterPro"/>
</dbReference>
<name>A0A9Q9DDL9_ENSAD</name>
<sequence length="238" mass="25270">MSTCQSNLSNSMTVSLREMRMVFERLLQVTRIESGLVPALRDCAVYSAALGLGGFSRLTATLETISKATPKALSLDVSGDPVIDCGGQHAWLAADAALELAVENMKTGGSGVVTVRNAKDIGELKVVEALAQRFNLKATVAVDVDRAAIAVTQAPDPDEIALLDKIRRNGVAVDAATWWELYHRSAEALAPDSYLSRRHAGPIIVEADGKVVGRQDEDETDFSLLLAGAPKSAASGEH</sequence>
<reference evidence="1" key="1">
    <citation type="submission" date="2022-06" db="EMBL/GenBank/DDBJ databases">
        <title>Physiological and biochemical characterization and genomic elucidation of a strain of the genus Ensifer adhaerens M8 that combines arsenic oxidation and chromium reduction.</title>
        <authorList>
            <person name="Li X."/>
            <person name="Yu c."/>
        </authorList>
    </citation>
    <scope>NUCLEOTIDE SEQUENCE</scope>
    <source>
        <strain evidence="1">M8</strain>
        <plasmid evidence="1">pB</plasmid>
    </source>
</reference>
<dbReference type="AlphaFoldDB" id="A0A9Q9DDL9"/>